<feature type="transmembrane region" description="Helical" evidence="1">
    <location>
        <begin position="20"/>
        <end position="41"/>
    </location>
</feature>
<dbReference type="AlphaFoldDB" id="A0A7C3WSC7"/>
<gene>
    <name evidence="2" type="ORF">ENV88_00745</name>
</gene>
<dbReference type="EMBL" id="DTIB01000018">
    <property type="protein sequence ID" value="HGB24586.1"/>
    <property type="molecule type" value="Genomic_DNA"/>
</dbReference>
<keyword evidence="1" id="KW-1133">Transmembrane helix</keyword>
<sequence>MKGVRAILWLHALRSRRYALTLLSNALTDALWALIPLLGAVLMGNSSLAWEVYWALVAWMLIANSAWLVGGWLEYANFLGVLEYHVHASVSPVSLALGRTVTLLISVAISSTLSAVPLLAAGWKPSIADPAALAAALTMLLLQSLAYGVLLAVTALRMSVPSALLDIASLAQLGALLLPITADQLPLLSLIPLLGPAYLARHSALSGVEPAALAGSALTTAVVTALAAAYTRAAEKRFLKTGFRSVGFV</sequence>
<reference evidence="2" key="1">
    <citation type="journal article" date="2020" name="mSystems">
        <title>Genome- and Community-Level Interaction Insights into Carbon Utilization and Element Cycling Functions of Hydrothermarchaeota in Hydrothermal Sediment.</title>
        <authorList>
            <person name="Zhou Z."/>
            <person name="Liu Y."/>
            <person name="Xu W."/>
            <person name="Pan J."/>
            <person name="Luo Z.H."/>
            <person name="Li M."/>
        </authorList>
    </citation>
    <scope>NUCLEOTIDE SEQUENCE [LARGE SCALE GENOMIC DNA]</scope>
    <source>
        <strain evidence="2">SpSt-8</strain>
    </source>
</reference>
<evidence type="ECO:0000256" key="1">
    <source>
        <dbReference type="SAM" id="Phobius"/>
    </source>
</evidence>
<accession>A0A7C3WSC7</accession>
<evidence type="ECO:0000313" key="2">
    <source>
        <dbReference type="EMBL" id="HGB24586.1"/>
    </source>
</evidence>
<feature type="transmembrane region" description="Helical" evidence="1">
    <location>
        <begin position="132"/>
        <end position="156"/>
    </location>
</feature>
<comment type="caution">
    <text evidence="2">The sequence shown here is derived from an EMBL/GenBank/DDBJ whole genome shotgun (WGS) entry which is preliminary data.</text>
</comment>
<feature type="transmembrane region" description="Helical" evidence="1">
    <location>
        <begin position="163"/>
        <end position="182"/>
    </location>
</feature>
<keyword evidence="1" id="KW-0472">Membrane</keyword>
<feature type="transmembrane region" description="Helical" evidence="1">
    <location>
        <begin position="96"/>
        <end position="120"/>
    </location>
</feature>
<name>A0A7C3WSC7_THEPE</name>
<proteinExistence type="predicted"/>
<feature type="transmembrane region" description="Helical" evidence="1">
    <location>
        <begin position="211"/>
        <end position="230"/>
    </location>
</feature>
<protein>
    <recommendedName>
        <fullName evidence="3">ABC-2 type transporter domain-containing protein</fullName>
    </recommendedName>
</protein>
<evidence type="ECO:0008006" key="3">
    <source>
        <dbReference type="Google" id="ProtNLM"/>
    </source>
</evidence>
<keyword evidence="1" id="KW-0812">Transmembrane</keyword>
<feature type="transmembrane region" description="Helical" evidence="1">
    <location>
        <begin position="53"/>
        <end position="75"/>
    </location>
</feature>
<organism evidence="2">
    <name type="scientific">Thermofilum pendens</name>
    <dbReference type="NCBI Taxonomy" id="2269"/>
    <lineage>
        <taxon>Archaea</taxon>
        <taxon>Thermoproteota</taxon>
        <taxon>Thermoprotei</taxon>
        <taxon>Thermofilales</taxon>
        <taxon>Thermofilaceae</taxon>
        <taxon>Thermofilum</taxon>
    </lineage>
</organism>